<dbReference type="AlphaFoldDB" id="A0A7M7MHV1"/>
<keyword evidence="3" id="KW-1185">Reference proteome</keyword>
<dbReference type="EnsemblMetazoa" id="XM_022808630">
    <property type="protein sequence ID" value="XP_022664365"/>
    <property type="gene ID" value="LOC111251728"/>
</dbReference>
<reference evidence="2" key="1">
    <citation type="submission" date="2021-01" db="UniProtKB">
        <authorList>
            <consortium name="EnsemblMetazoa"/>
        </authorList>
    </citation>
    <scope>IDENTIFICATION</scope>
</reference>
<protein>
    <recommendedName>
        <fullName evidence="4">FTP domain-containing protein</fullName>
    </recommendedName>
</protein>
<dbReference type="InParanoid" id="A0A7M7MHV1"/>
<dbReference type="GeneID" id="111251728"/>
<feature type="chain" id="PRO_5029605301" description="FTP domain-containing protein" evidence="1">
    <location>
        <begin position="34"/>
        <end position="290"/>
    </location>
</feature>
<evidence type="ECO:0000313" key="3">
    <source>
        <dbReference type="Proteomes" id="UP000594260"/>
    </source>
</evidence>
<accession>A0A7M7MHV1</accession>
<dbReference type="RefSeq" id="XP_022664365.1">
    <property type="nucleotide sequence ID" value="XM_022808630.1"/>
</dbReference>
<evidence type="ECO:0000256" key="1">
    <source>
        <dbReference type="SAM" id="SignalP"/>
    </source>
</evidence>
<name>A0A7M7MHV1_VARDE</name>
<proteinExistence type="predicted"/>
<evidence type="ECO:0000313" key="2">
    <source>
        <dbReference type="EnsemblMetazoa" id="XP_022664365"/>
    </source>
</evidence>
<keyword evidence="1" id="KW-0732">Signal</keyword>
<organism evidence="2 3">
    <name type="scientific">Varroa destructor</name>
    <name type="common">Honeybee mite</name>
    <dbReference type="NCBI Taxonomy" id="109461"/>
    <lineage>
        <taxon>Eukaryota</taxon>
        <taxon>Metazoa</taxon>
        <taxon>Ecdysozoa</taxon>
        <taxon>Arthropoda</taxon>
        <taxon>Chelicerata</taxon>
        <taxon>Arachnida</taxon>
        <taxon>Acari</taxon>
        <taxon>Parasitiformes</taxon>
        <taxon>Mesostigmata</taxon>
        <taxon>Gamasina</taxon>
        <taxon>Dermanyssoidea</taxon>
        <taxon>Varroidae</taxon>
        <taxon>Varroa</taxon>
    </lineage>
</organism>
<evidence type="ECO:0008006" key="4">
    <source>
        <dbReference type="Google" id="ProtNLM"/>
    </source>
</evidence>
<feature type="signal peptide" evidence="1">
    <location>
        <begin position="1"/>
        <end position="33"/>
    </location>
</feature>
<sequence>MKFRGHFSFHLQHNMRRFILYFLLPVTWTVVHTDENQNQHAVSYSKNHHPQPFPLSYRKTGVSVRSMHRTSEVAPYYDPTSHLPYAAVVPQASYQKPIEYSAEDYGEYGYGIRQMHPTVLGGHQRSELTDFIERLLNFDNEHATAFDVDFGVYDTRDLYDGHQAEVQVKVTHRGQDHQNYADVNILSGESIDSINLRSVLAHLGLGSLDSIHQIRAIADHIYAQPQKVIIEDHHGPPEKLHGHIQSFYSVETIDHGGEIISSGKSNKNNAVLDGDFADLIGYANFNFAAD</sequence>
<dbReference type="KEGG" id="vde:111251728"/>
<dbReference type="Proteomes" id="UP000594260">
    <property type="component" value="Unplaced"/>
</dbReference>